<evidence type="ECO:0008006" key="4">
    <source>
        <dbReference type="Google" id="ProtNLM"/>
    </source>
</evidence>
<gene>
    <name evidence="3" type="ORF">AVDCRST_MAG79-2115</name>
</gene>
<evidence type="ECO:0000259" key="2">
    <source>
        <dbReference type="Pfam" id="PF20906"/>
    </source>
</evidence>
<reference evidence="3" key="1">
    <citation type="submission" date="2020-02" db="EMBL/GenBank/DDBJ databases">
        <authorList>
            <person name="Meier V. D."/>
        </authorList>
    </citation>
    <scope>NUCLEOTIDE SEQUENCE</scope>
    <source>
        <strain evidence="3">AVDCRST_MAG79</strain>
    </source>
</reference>
<evidence type="ECO:0000313" key="3">
    <source>
        <dbReference type="EMBL" id="CAA9543937.1"/>
    </source>
</evidence>
<sequence>MIEPVRRIDAEVVPFLARGCAILGTGGGGEVYTGSLMSLQALEEFGPIDVVTLDDLPDDGLLMPIGMMGAPTVGIEKIPSGREGVVLRDHVERLTGRRVVAAMPSEIGGSNGLLPVAWAAQLGLPLVDADSMGRAFPELQQVSQHVVGRRPDLIVLTDVHGNLVTLGATSGEWAERVGRAVTVAFGGSSAMADFIMPVGEARGAVIEGSISRAVAIGRAVSDSADPLGALVEAVGAVRLIEGRVVDVERRTTGGFARGTVVVDGTGEDRGRALRIEIQNENLVAFDDGAVRACVPDLITVVDAVTADAIATEMLRYGQRVAVVAFPCDPLWRTARGIETAGPRAFGYDFDYVPIEVAGARA</sequence>
<dbReference type="InterPro" id="IPR024071">
    <property type="entry name" value="S-Me-THD_C_sf"/>
</dbReference>
<protein>
    <recommendedName>
        <fullName evidence="4">DUF917 domain-containing protein</fullName>
    </recommendedName>
</protein>
<dbReference type="EMBL" id="CADCWC010000316">
    <property type="protein sequence ID" value="CAA9543937.1"/>
    <property type="molecule type" value="Genomic_DNA"/>
</dbReference>
<dbReference type="SUPFAM" id="SSF160991">
    <property type="entry name" value="CV3147-like"/>
    <property type="match status" value="1"/>
</dbReference>
<dbReference type="Gene3D" id="2.40.390.10">
    <property type="entry name" value="CV3147-like"/>
    <property type="match status" value="1"/>
</dbReference>
<dbReference type="Pfam" id="PF20906">
    <property type="entry name" value="S-Me-THD_C"/>
    <property type="match status" value="1"/>
</dbReference>
<dbReference type="Gene3D" id="3.40.1610.10">
    <property type="entry name" value="CV3147-like domain"/>
    <property type="match status" value="1"/>
</dbReference>
<name>A0A6J4U924_9ACTN</name>
<evidence type="ECO:0000259" key="1">
    <source>
        <dbReference type="Pfam" id="PF06032"/>
    </source>
</evidence>
<organism evidence="3">
    <name type="scientific">uncultured Thermoleophilia bacterium</name>
    <dbReference type="NCBI Taxonomy" id="1497501"/>
    <lineage>
        <taxon>Bacteria</taxon>
        <taxon>Bacillati</taxon>
        <taxon>Actinomycetota</taxon>
        <taxon>Thermoleophilia</taxon>
        <taxon>environmental samples</taxon>
    </lineage>
</organism>
<dbReference type="InterPro" id="IPR010318">
    <property type="entry name" value="S-Me-THD_N"/>
</dbReference>
<dbReference type="InterPro" id="IPR027479">
    <property type="entry name" value="S-Me-THD_N_sf"/>
</dbReference>
<proteinExistence type="predicted"/>
<feature type="domain" description="S-Me-THD N-terminal" evidence="1">
    <location>
        <begin position="13"/>
        <end position="166"/>
    </location>
</feature>
<dbReference type="InterPro" id="IPR048350">
    <property type="entry name" value="S-Me-THD-like_C"/>
</dbReference>
<dbReference type="AlphaFoldDB" id="A0A6J4U924"/>
<feature type="domain" description="S-Me-THD-like C-terminal" evidence="2">
    <location>
        <begin position="171"/>
        <end position="354"/>
    </location>
</feature>
<dbReference type="Pfam" id="PF06032">
    <property type="entry name" value="S-Me-THD_N"/>
    <property type="match status" value="1"/>
</dbReference>
<accession>A0A6J4U924</accession>